<reference evidence="2 3" key="1">
    <citation type="journal article" date="2015" name="Nature">
        <title>rRNA introns, odd ribosomes, and small enigmatic genomes across a large radiation of phyla.</title>
        <authorList>
            <person name="Brown C.T."/>
            <person name="Hug L.A."/>
            <person name="Thomas B.C."/>
            <person name="Sharon I."/>
            <person name="Castelle C.J."/>
            <person name="Singh A."/>
            <person name="Wilkins M.J."/>
            <person name="Williams K.H."/>
            <person name="Banfield J.F."/>
        </authorList>
    </citation>
    <scope>NUCLEOTIDE SEQUENCE [LARGE SCALE GENOMIC DNA]</scope>
</reference>
<accession>A0A0G1NNX7</accession>
<evidence type="ECO:0000313" key="2">
    <source>
        <dbReference type="EMBL" id="KKU22091.1"/>
    </source>
</evidence>
<protein>
    <recommendedName>
        <fullName evidence="4">Helix-turn-helix domain-containing protein</fullName>
    </recommendedName>
</protein>
<feature type="region of interest" description="Disordered" evidence="1">
    <location>
        <begin position="145"/>
        <end position="178"/>
    </location>
</feature>
<sequence>MKMQNINVGKYEKLLRRRGLEPADLPIREPHKKTRLYLDNEYFKKGYASKFSKCATMVYAALAMHANHRYQTCFPSIETLMKFTGIRNRNSINNAIKILEAFNIVLVEHSKGRISNSYTLLRPDVWKPINSIDIDTVIKSRKTVSKSNGQQYQKDSSNSITGDTRSHITKSYKRNQGF</sequence>
<proteinExistence type="predicted"/>
<dbReference type="Proteomes" id="UP000034107">
    <property type="component" value="Unassembled WGS sequence"/>
</dbReference>
<comment type="caution">
    <text evidence="2">The sequence shown here is derived from an EMBL/GenBank/DDBJ whole genome shotgun (WGS) entry which is preliminary data.</text>
</comment>
<dbReference type="EMBL" id="LCLS01000006">
    <property type="protein sequence ID" value="KKU22091.1"/>
    <property type="molecule type" value="Genomic_DNA"/>
</dbReference>
<feature type="compositionally biased region" description="Polar residues" evidence="1">
    <location>
        <begin position="145"/>
        <end position="163"/>
    </location>
</feature>
<name>A0A0G1NNX7_9BACT</name>
<dbReference type="AlphaFoldDB" id="A0A0G1NNX7"/>
<organism evidence="2 3">
    <name type="scientific">Candidatus Nomurabacteria bacterium GW2011_GWA1_46_11</name>
    <dbReference type="NCBI Taxonomy" id="1618732"/>
    <lineage>
        <taxon>Bacteria</taxon>
        <taxon>Candidatus Nomuraibacteriota</taxon>
    </lineage>
</organism>
<dbReference type="Pfam" id="PF13730">
    <property type="entry name" value="HTH_36"/>
    <property type="match status" value="1"/>
</dbReference>
<evidence type="ECO:0000313" key="3">
    <source>
        <dbReference type="Proteomes" id="UP000034107"/>
    </source>
</evidence>
<evidence type="ECO:0008006" key="4">
    <source>
        <dbReference type="Google" id="ProtNLM"/>
    </source>
</evidence>
<feature type="compositionally biased region" description="Basic residues" evidence="1">
    <location>
        <begin position="167"/>
        <end position="178"/>
    </location>
</feature>
<gene>
    <name evidence="2" type="ORF">UX31_C0006G0003</name>
</gene>
<evidence type="ECO:0000256" key="1">
    <source>
        <dbReference type="SAM" id="MobiDB-lite"/>
    </source>
</evidence>